<keyword evidence="2" id="KW-1185">Reference proteome</keyword>
<protein>
    <submittedName>
        <fullName evidence="1">Uncharacterized protein</fullName>
    </submittedName>
</protein>
<dbReference type="AlphaFoldDB" id="A0A7J9FD29"/>
<evidence type="ECO:0000313" key="2">
    <source>
        <dbReference type="Proteomes" id="UP000593568"/>
    </source>
</evidence>
<dbReference type="EMBL" id="JABEZW010000013">
    <property type="protein sequence ID" value="MBA0783229.1"/>
    <property type="molecule type" value="Genomic_DNA"/>
</dbReference>
<organism evidence="1 2">
    <name type="scientific">Gossypium trilobum</name>
    <dbReference type="NCBI Taxonomy" id="34281"/>
    <lineage>
        <taxon>Eukaryota</taxon>
        <taxon>Viridiplantae</taxon>
        <taxon>Streptophyta</taxon>
        <taxon>Embryophyta</taxon>
        <taxon>Tracheophyta</taxon>
        <taxon>Spermatophyta</taxon>
        <taxon>Magnoliopsida</taxon>
        <taxon>eudicotyledons</taxon>
        <taxon>Gunneridae</taxon>
        <taxon>Pentapetalae</taxon>
        <taxon>rosids</taxon>
        <taxon>malvids</taxon>
        <taxon>Malvales</taxon>
        <taxon>Malvaceae</taxon>
        <taxon>Malvoideae</taxon>
        <taxon>Gossypium</taxon>
    </lineage>
</organism>
<accession>A0A7J9FD29</accession>
<gene>
    <name evidence="1" type="ORF">Gotri_000982</name>
</gene>
<proteinExistence type="predicted"/>
<comment type="caution">
    <text evidence="1">The sequence shown here is derived from an EMBL/GenBank/DDBJ whole genome shotgun (WGS) entry which is preliminary data.</text>
</comment>
<sequence length="19" mass="2388">MCWYFLFQRNVLEAFFVAC</sequence>
<reference evidence="1 2" key="1">
    <citation type="journal article" date="2019" name="Genome Biol. Evol.">
        <title>Insights into the evolution of the New World diploid cottons (Gossypium, subgenus Houzingenia) based on genome sequencing.</title>
        <authorList>
            <person name="Grover C.E."/>
            <person name="Arick M.A. 2nd"/>
            <person name="Thrash A."/>
            <person name="Conover J.L."/>
            <person name="Sanders W.S."/>
            <person name="Peterson D.G."/>
            <person name="Frelichowski J.E."/>
            <person name="Scheffler J.A."/>
            <person name="Scheffler B.E."/>
            <person name="Wendel J.F."/>
        </authorList>
    </citation>
    <scope>NUCLEOTIDE SEQUENCE [LARGE SCALE GENOMIC DNA]</scope>
    <source>
        <strain evidence="1">8</strain>
        <tissue evidence="1">Leaf</tissue>
    </source>
</reference>
<evidence type="ECO:0000313" key="1">
    <source>
        <dbReference type="EMBL" id="MBA0783229.1"/>
    </source>
</evidence>
<name>A0A7J9FD29_9ROSI</name>
<dbReference type="Proteomes" id="UP000593568">
    <property type="component" value="Unassembled WGS sequence"/>
</dbReference>